<keyword evidence="1" id="KW-1133">Transmembrane helix</keyword>
<comment type="caution">
    <text evidence="4">The sequence shown here is derived from an EMBL/GenBank/DDBJ whole genome shotgun (WGS) entry which is preliminary data.</text>
</comment>
<dbReference type="Gene3D" id="3.30.450.20">
    <property type="entry name" value="PAS domain"/>
    <property type="match status" value="1"/>
</dbReference>
<dbReference type="Pfam" id="PF00563">
    <property type="entry name" value="EAL"/>
    <property type="match status" value="1"/>
</dbReference>
<dbReference type="AlphaFoldDB" id="A0A845BC60"/>
<dbReference type="InterPro" id="IPR043128">
    <property type="entry name" value="Rev_trsase/Diguanyl_cyclase"/>
</dbReference>
<dbReference type="SMART" id="SM00267">
    <property type="entry name" value="GGDEF"/>
    <property type="match status" value="1"/>
</dbReference>
<dbReference type="FunFam" id="3.20.20.450:FF:000001">
    <property type="entry name" value="Cyclic di-GMP phosphodiesterase yahA"/>
    <property type="match status" value="1"/>
</dbReference>
<dbReference type="InterPro" id="IPR052155">
    <property type="entry name" value="Biofilm_reg_signaling"/>
</dbReference>
<protein>
    <submittedName>
        <fullName evidence="4">EAL domain-containing protein</fullName>
    </submittedName>
</protein>
<dbReference type="NCBIfam" id="TIGR00254">
    <property type="entry name" value="GGDEF"/>
    <property type="match status" value="1"/>
</dbReference>
<dbReference type="PANTHER" id="PTHR44757:SF2">
    <property type="entry name" value="BIOFILM ARCHITECTURE MAINTENANCE PROTEIN MBAA"/>
    <property type="match status" value="1"/>
</dbReference>
<evidence type="ECO:0000259" key="2">
    <source>
        <dbReference type="PROSITE" id="PS50883"/>
    </source>
</evidence>
<dbReference type="InterPro" id="IPR000160">
    <property type="entry name" value="GGDEF_dom"/>
</dbReference>
<dbReference type="InterPro" id="IPR035919">
    <property type="entry name" value="EAL_sf"/>
</dbReference>
<dbReference type="InterPro" id="IPR001633">
    <property type="entry name" value="EAL_dom"/>
</dbReference>
<dbReference type="Proteomes" id="UP000460715">
    <property type="component" value="Unassembled WGS sequence"/>
</dbReference>
<proteinExistence type="predicted"/>
<keyword evidence="1" id="KW-0472">Membrane</keyword>
<dbReference type="InterPro" id="IPR029787">
    <property type="entry name" value="Nucleotide_cyclase"/>
</dbReference>
<name>A0A845BC60_9PROT</name>
<feature type="transmembrane region" description="Helical" evidence="1">
    <location>
        <begin position="23"/>
        <end position="43"/>
    </location>
</feature>
<dbReference type="PROSITE" id="PS50887">
    <property type="entry name" value="GGDEF"/>
    <property type="match status" value="1"/>
</dbReference>
<dbReference type="InterPro" id="IPR035965">
    <property type="entry name" value="PAS-like_dom_sf"/>
</dbReference>
<dbReference type="SUPFAM" id="SSF141868">
    <property type="entry name" value="EAL domain-like"/>
    <property type="match status" value="1"/>
</dbReference>
<dbReference type="EMBL" id="SNVJ01000014">
    <property type="protein sequence ID" value="MXP64731.1"/>
    <property type="molecule type" value="Genomic_DNA"/>
</dbReference>
<dbReference type="Pfam" id="PF12860">
    <property type="entry name" value="PAS_7"/>
    <property type="match status" value="1"/>
</dbReference>
<feature type="domain" description="EAL" evidence="2">
    <location>
        <begin position="530"/>
        <end position="780"/>
    </location>
</feature>
<evidence type="ECO:0000256" key="1">
    <source>
        <dbReference type="SAM" id="Phobius"/>
    </source>
</evidence>
<dbReference type="SUPFAM" id="SSF55073">
    <property type="entry name" value="Nucleotide cyclase"/>
    <property type="match status" value="1"/>
</dbReference>
<accession>A0A845BC60</accession>
<dbReference type="CDD" id="cd01949">
    <property type="entry name" value="GGDEF"/>
    <property type="match status" value="1"/>
</dbReference>
<dbReference type="Gene3D" id="3.30.70.270">
    <property type="match status" value="1"/>
</dbReference>
<dbReference type="PANTHER" id="PTHR44757">
    <property type="entry name" value="DIGUANYLATE CYCLASE DGCP"/>
    <property type="match status" value="1"/>
</dbReference>
<keyword evidence="5" id="KW-1185">Reference proteome</keyword>
<sequence length="799" mass="87255">MARTTGFRAGGLSRLATRAFKPALAVFAATIVLAAVYTSVLIVERQDALRQVSRYNVAWLTSQAVVELQKLEQRVAASGLPGSGVDQDEVELRLDILANRVQVLSIPEVRDLSTSKPELGTVVADLASAVREAQAMVPHLSEQGTIHALLQLLSPLERKLAGLAAAANARGGDLVAEDQRQLSQLHWTFSGVMVILAACGLGLYALLLWRNTLLRQTHQELLLRSRELDTQNGRFDAALNNMSQALCMVDAEQRLIVCNHRYLELFGLTPELAAARTPIRMILASIRLNGGPEGALAEEIYAEQQALVRKQQALDFFCQHSSGRAIAVFHRPMGTGWIATYEDITVRRQTEARIAYLAHYDPLTGLLNRVLFREEMERFLKALSGGDEQLALLCLDLDSFKEVNDTLGHPAGDALLRVVAQRLQLCVGAEGRVARLSGDEFAILYPVIRGADHARQLAGQIISAVGEPIEVEGRSIVVGVSVGAVLAERDGRDAVDLLRKADIALYCSKTAGGNGVRFFEPQMQTKLEARRTLEAELRSALDNGELVLFYQPIYSLRTLTICGFEALLRWRHPERGMIPPADFIPIAEATGLIVPIGEWVIRQACADAVLWPDHIRIAVNLSALQFTKSDLLQTIAAALASTGLSPTRLELEVTESVLLRDDESTIAILHQLRALGHRIALDDFGTGYSSLSYLRSFPFDKIKIDQSFVREMAGRADCASIVNAVAGLAQDLGIGTTAEGVETEEQVQQLVRAGCTEVQGYRFGRPGPAPSVAQYFTNQDRPDRAHARVAGASFSLRSS</sequence>
<evidence type="ECO:0000313" key="4">
    <source>
        <dbReference type="EMBL" id="MXP64731.1"/>
    </source>
</evidence>
<dbReference type="PROSITE" id="PS50883">
    <property type="entry name" value="EAL"/>
    <property type="match status" value="1"/>
</dbReference>
<feature type="transmembrane region" description="Helical" evidence="1">
    <location>
        <begin position="187"/>
        <end position="209"/>
    </location>
</feature>
<dbReference type="CDD" id="cd01948">
    <property type="entry name" value="EAL"/>
    <property type="match status" value="1"/>
</dbReference>
<reference evidence="4 5" key="1">
    <citation type="submission" date="2019-03" db="EMBL/GenBank/DDBJ databases">
        <title>Roseomonas sp. a novel Roseomonas species isolated from Sea whip Gorgonian.</title>
        <authorList>
            <person name="Li F."/>
            <person name="Pan X."/>
            <person name="Huang S."/>
            <person name="Li Z."/>
            <person name="Meng B."/>
        </authorList>
    </citation>
    <scope>NUCLEOTIDE SEQUENCE [LARGE SCALE GENOMIC DNA]</scope>
    <source>
        <strain evidence="4 5">M0104</strain>
    </source>
</reference>
<dbReference type="Pfam" id="PF00990">
    <property type="entry name" value="GGDEF"/>
    <property type="match status" value="1"/>
</dbReference>
<evidence type="ECO:0000259" key="3">
    <source>
        <dbReference type="PROSITE" id="PS50887"/>
    </source>
</evidence>
<dbReference type="Gene3D" id="3.20.20.450">
    <property type="entry name" value="EAL domain"/>
    <property type="match status" value="1"/>
</dbReference>
<keyword evidence="1" id="KW-0812">Transmembrane</keyword>
<feature type="domain" description="GGDEF" evidence="3">
    <location>
        <begin position="388"/>
        <end position="521"/>
    </location>
</feature>
<dbReference type="SMART" id="SM00052">
    <property type="entry name" value="EAL"/>
    <property type="match status" value="1"/>
</dbReference>
<gene>
    <name evidence="4" type="ORF">E0493_15370</name>
</gene>
<organism evidence="4 5">
    <name type="scientific">Teichococcus coralli</name>
    <dbReference type="NCBI Taxonomy" id="2545983"/>
    <lineage>
        <taxon>Bacteria</taxon>
        <taxon>Pseudomonadati</taxon>
        <taxon>Pseudomonadota</taxon>
        <taxon>Alphaproteobacteria</taxon>
        <taxon>Acetobacterales</taxon>
        <taxon>Roseomonadaceae</taxon>
        <taxon>Roseomonas</taxon>
    </lineage>
</organism>
<dbReference type="SUPFAM" id="SSF55785">
    <property type="entry name" value="PYP-like sensor domain (PAS domain)"/>
    <property type="match status" value="1"/>
</dbReference>
<evidence type="ECO:0000313" key="5">
    <source>
        <dbReference type="Proteomes" id="UP000460715"/>
    </source>
</evidence>